<accession>A0AAQ3N4E5</accession>
<name>A0AAQ3N4E5_VIGMU</name>
<evidence type="ECO:0000313" key="2">
    <source>
        <dbReference type="EMBL" id="WVZ03360.1"/>
    </source>
</evidence>
<proteinExistence type="predicted"/>
<feature type="compositionally biased region" description="Gly residues" evidence="1">
    <location>
        <begin position="151"/>
        <end position="167"/>
    </location>
</feature>
<sequence length="203" mass="22168">MNLALVVAMTQLKGNRRTAFNVILFEPIIGCNSHVWRLRGWWFFLFRRKFGLFVTRPVSTQCLKRRERSVTRFALINKETNFGVNCGCCGGGDGVSVTLCCLDTVMIFNLLFVMTRLMRVRFPSLGQENQTICHVFFFALIGSGGGATGVRTGATGGGDPSGGGGGNNDDTRRGQKPHPFGAFALGYVALGRARIGVGIRIRI</sequence>
<gene>
    <name evidence="2" type="ORF">V8G54_024166</name>
</gene>
<dbReference type="EMBL" id="CP144694">
    <property type="protein sequence ID" value="WVZ03360.1"/>
    <property type="molecule type" value="Genomic_DNA"/>
</dbReference>
<dbReference type="Proteomes" id="UP001374535">
    <property type="component" value="Chromosome 7"/>
</dbReference>
<reference evidence="2 3" key="1">
    <citation type="journal article" date="2023" name="Life. Sci Alliance">
        <title>Evolutionary insights into 3D genome organization and epigenetic landscape of Vigna mungo.</title>
        <authorList>
            <person name="Junaid A."/>
            <person name="Singh B."/>
            <person name="Bhatia S."/>
        </authorList>
    </citation>
    <scope>NUCLEOTIDE SEQUENCE [LARGE SCALE GENOMIC DNA]</scope>
    <source>
        <strain evidence="2">Urdbean</strain>
    </source>
</reference>
<protein>
    <submittedName>
        <fullName evidence="2">Uncharacterized protein</fullName>
    </submittedName>
</protein>
<organism evidence="2 3">
    <name type="scientific">Vigna mungo</name>
    <name type="common">Black gram</name>
    <name type="synonym">Phaseolus mungo</name>
    <dbReference type="NCBI Taxonomy" id="3915"/>
    <lineage>
        <taxon>Eukaryota</taxon>
        <taxon>Viridiplantae</taxon>
        <taxon>Streptophyta</taxon>
        <taxon>Embryophyta</taxon>
        <taxon>Tracheophyta</taxon>
        <taxon>Spermatophyta</taxon>
        <taxon>Magnoliopsida</taxon>
        <taxon>eudicotyledons</taxon>
        <taxon>Gunneridae</taxon>
        <taxon>Pentapetalae</taxon>
        <taxon>rosids</taxon>
        <taxon>fabids</taxon>
        <taxon>Fabales</taxon>
        <taxon>Fabaceae</taxon>
        <taxon>Papilionoideae</taxon>
        <taxon>50 kb inversion clade</taxon>
        <taxon>NPAAA clade</taxon>
        <taxon>indigoferoid/millettioid clade</taxon>
        <taxon>Phaseoleae</taxon>
        <taxon>Vigna</taxon>
    </lineage>
</organism>
<evidence type="ECO:0000313" key="3">
    <source>
        <dbReference type="Proteomes" id="UP001374535"/>
    </source>
</evidence>
<feature type="region of interest" description="Disordered" evidence="1">
    <location>
        <begin position="151"/>
        <end position="173"/>
    </location>
</feature>
<evidence type="ECO:0000256" key="1">
    <source>
        <dbReference type="SAM" id="MobiDB-lite"/>
    </source>
</evidence>
<dbReference type="AlphaFoldDB" id="A0AAQ3N4E5"/>
<keyword evidence="3" id="KW-1185">Reference proteome</keyword>